<gene>
    <name evidence="5" type="ORF">GXW71_32015</name>
</gene>
<dbReference type="PANTHER" id="PTHR43537">
    <property type="entry name" value="TRANSCRIPTIONAL REGULATOR, GNTR FAMILY"/>
    <property type="match status" value="1"/>
</dbReference>
<evidence type="ECO:0000259" key="4">
    <source>
        <dbReference type="PROSITE" id="PS50949"/>
    </source>
</evidence>
<dbReference type="InterPro" id="IPR008920">
    <property type="entry name" value="TF_FadR/GntR_C"/>
</dbReference>
<dbReference type="RefSeq" id="WP_211857485.1">
    <property type="nucleotide sequence ID" value="NZ_JAAGBB010000078.1"/>
</dbReference>
<keyword evidence="1" id="KW-0805">Transcription regulation</keyword>
<evidence type="ECO:0000313" key="5">
    <source>
        <dbReference type="EMBL" id="MBR0669019.1"/>
    </source>
</evidence>
<name>A0ABS5F8Y0_9PROT</name>
<dbReference type="InterPro" id="IPR036390">
    <property type="entry name" value="WH_DNA-bd_sf"/>
</dbReference>
<dbReference type="InterPro" id="IPR011711">
    <property type="entry name" value="GntR_C"/>
</dbReference>
<evidence type="ECO:0000313" key="6">
    <source>
        <dbReference type="Proteomes" id="UP001196870"/>
    </source>
</evidence>
<comment type="caution">
    <text evidence="5">The sequence shown here is derived from an EMBL/GenBank/DDBJ whole genome shotgun (WGS) entry which is preliminary data.</text>
</comment>
<keyword evidence="6" id="KW-1185">Reference proteome</keyword>
<dbReference type="EMBL" id="JAAGBB010000078">
    <property type="protein sequence ID" value="MBR0669019.1"/>
    <property type="molecule type" value="Genomic_DNA"/>
</dbReference>
<dbReference type="SUPFAM" id="SSF46785">
    <property type="entry name" value="Winged helix' DNA-binding domain"/>
    <property type="match status" value="1"/>
</dbReference>
<dbReference type="Pfam" id="PF07729">
    <property type="entry name" value="FCD"/>
    <property type="match status" value="1"/>
</dbReference>
<dbReference type="InterPro" id="IPR000524">
    <property type="entry name" value="Tscrpt_reg_HTH_GntR"/>
</dbReference>
<dbReference type="SUPFAM" id="SSF48008">
    <property type="entry name" value="GntR ligand-binding domain-like"/>
    <property type="match status" value="1"/>
</dbReference>
<evidence type="ECO:0000256" key="3">
    <source>
        <dbReference type="ARBA" id="ARBA00023163"/>
    </source>
</evidence>
<feature type="domain" description="HTH gntR-type" evidence="4">
    <location>
        <begin position="11"/>
        <end position="79"/>
    </location>
</feature>
<evidence type="ECO:0000256" key="2">
    <source>
        <dbReference type="ARBA" id="ARBA00023125"/>
    </source>
</evidence>
<keyword evidence="3" id="KW-0804">Transcription</keyword>
<dbReference type="Gene3D" id="1.20.120.530">
    <property type="entry name" value="GntR ligand-binding domain-like"/>
    <property type="match status" value="1"/>
</dbReference>
<dbReference type="Gene3D" id="1.10.10.10">
    <property type="entry name" value="Winged helix-like DNA-binding domain superfamily/Winged helix DNA-binding domain"/>
    <property type="match status" value="1"/>
</dbReference>
<dbReference type="PANTHER" id="PTHR43537:SF5">
    <property type="entry name" value="UXU OPERON TRANSCRIPTIONAL REGULATOR"/>
    <property type="match status" value="1"/>
</dbReference>
<dbReference type="Pfam" id="PF00392">
    <property type="entry name" value="GntR"/>
    <property type="match status" value="1"/>
</dbReference>
<accession>A0ABS5F8Y0</accession>
<protein>
    <submittedName>
        <fullName evidence="5">FadR family transcriptional regulator</fullName>
    </submittedName>
</protein>
<evidence type="ECO:0000256" key="1">
    <source>
        <dbReference type="ARBA" id="ARBA00023015"/>
    </source>
</evidence>
<proteinExistence type="predicted"/>
<dbReference type="InterPro" id="IPR036388">
    <property type="entry name" value="WH-like_DNA-bd_sf"/>
</dbReference>
<dbReference type="CDD" id="cd07377">
    <property type="entry name" value="WHTH_GntR"/>
    <property type="match status" value="1"/>
</dbReference>
<dbReference type="Proteomes" id="UP001196870">
    <property type="component" value="Unassembled WGS sequence"/>
</dbReference>
<dbReference type="SMART" id="SM00895">
    <property type="entry name" value="FCD"/>
    <property type="match status" value="1"/>
</dbReference>
<organism evidence="5 6">
    <name type="scientific">Plastoroseomonas hellenica</name>
    <dbReference type="NCBI Taxonomy" id="2687306"/>
    <lineage>
        <taxon>Bacteria</taxon>
        <taxon>Pseudomonadati</taxon>
        <taxon>Pseudomonadota</taxon>
        <taxon>Alphaproteobacteria</taxon>
        <taxon>Acetobacterales</taxon>
        <taxon>Acetobacteraceae</taxon>
        <taxon>Plastoroseomonas</taxon>
    </lineage>
</organism>
<keyword evidence="2" id="KW-0238">DNA-binding</keyword>
<dbReference type="SMART" id="SM00345">
    <property type="entry name" value="HTH_GNTR"/>
    <property type="match status" value="1"/>
</dbReference>
<dbReference type="PROSITE" id="PS50949">
    <property type="entry name" value="HTH_GNTR"/>
    <property type="match status" value="1"/>
</dbReference>
<reference evidence="6" key="1">
    <citation type="journal article" date="2021" name="Syst. Appl. Microbiol.">
        <title>Roseomonas hellenica sp. nov., isolated from roots of wild-growing Alkanna tinctoria.</title>
        <authorList>
            <person name="Rat A."/>
            <person name="Naranjo H.D."/>
            <person name="Lebbe L."/>
            <person name="Cnockaert M."/>
            <person name="Krigas N."/>
            <person name="Grigoriadou K."/>
            <person name="Maloupa E."/>
            <person name="Willems A."/>
        </authorList>
    </citation>
    <scope>NUCLEOTIDE SEQUENCE [LARGE SCALE GENOMIC DNA]</scope>
    <source>
        <strain evidence="6">LMG 31523</strain>
    </source>
</reference>
<sequence>MSSRRKLPAAPKLTDQVAEALQRHIAEAGLSPGDQLPTIVDMSSTYGVSPTVVREALARLRSEGLVETRQGSGAYVSGTARPFRIAPGLTGNALVLRVLELRLGVETEAAALAARRAGRTAMRRLTDAFGAFAQRIREGEAAMAEDLRFHRCIADAAGNPLFGEFLSFLQQYLNDSIGLSHRRSQRRGRMDAVLAEHARIRDAIAAGDAEAARAAMRDHLEAGMARIRSEAGDAG</sequence>